<keyword evidence="3" id="KW-1185">Reference proteome</keyword>
<gene>
    <name evidence="2" type="ORF">MA16_Dca025273</name>
</gene>
<dbReference type="Gene3D" id="3.30.160.60">
    <property type="entry name" value="Classic Zinc Finger"/>
    <property type="match status" value="1"/>
</dbReference>
<accession>A0A2I0WN96</accession>
<proteinExistence type="predicted"/>
<evidence type="ECO:0008006" key="4">
    <source>
        <dbReference type="Google" id="ProtNLM"/>
    </source>
</evidence>
<feature type="region of interest" description="Disordered" evidence="1">
    <location>
        <begin position="61"/>
        <end position="84"/>
    </location>
</feature>
<organism evidence="2 3">
    <name type="scientific">Dendrobium catenatum</name>
    <dbReference type="NCBI Taxonomy" id="906689"/>
    <lineage>
        <taxon>Eukaryota</taxon>
        <taxon>Viridiplantae</taxon>
        <taxon>Streptophyta</taxon>
        <taxon>Embryophyta</taxon>
        <taxon>Tracheophyta</taxon>
        <taxon>Spermatophyta</taxon>
        <taxon>Magnoliopsida</taxon>
        <taxon>Liliopsida</taxon>
        <taxon>Asparagales</taxon>
        <taxon>Orchidaceae</taxon>
        <taxon>Epidendroideae</taxon>
        <taxon>Malaxideae</taxon>
        <taxon>Dendrobiinae</taxon>
        <taxon>Dendrobium</taxon>
    </lineage>
</organism>
<evidence type="ECO:0000256" key="1">
    <source>
        <dbReference type="SAM" id="MobiDB-lite"/>
    </source>
</evidence>
<name>A0A2I0WN96_9ASPA</name>
<reference evidence="2 3" key="2">
    <citation type="journal article" date="2017" name="Nature">
        <title>The Apostasia genome and the evolution of orchids.</title>
        <authorList>
            <person name="Zhang G.Q."/>
            <person name="Liu K.W."/>
            <person name="Li Z."/>
            <person name="Lohaus R."/>
            <person name="Hsiao Y.Y."/>
            <person name="Niu S.C."/>
            <person name="Wang J.Y."/>
            <person name="Lin Y.C."/>
            <person name="Xu Q."/>
            <person name="Chen L.J."/>
            <person name="Yoshida K."/>
            <person name="Fujiwara S."/>
            <person name="Wang Z.W."/>
            <person name="Zhang Y.Q."/>
            <person name="Mitsuda N."/>
            <person name="Wang M."/>
            <person name="Liu G.H."/>
            <person name="Pecoraro L."/>
            <person name="Huang H.X."/>
            <person name="Xiao X.J."/>
            <person name="Lin M."/>
            <person name="Wu X.Y."/>
            <person name="Wu W.L."/>
            <person name="Chen Y.Y."/>
            <person name="Chang S.B."/>
            <person name="Sakamoto S."/>
            <person name="Ohme-Takagi M."/>
            <person name="Yagi M."/>
            <person name="Zeng S.J."/>
            <person name="Shen C.Y."/>
            <person name="Yeh C.M."/>
            <person name="Luo Y.B."/>
            <person name="Tsai W.C."/>
            <person name="Van de Peer Y."/>
            <person name="Liu Z.J."/>
        </authorList>
    </citation>
    <scope>NUCLEOTIDE SEQUENCE [LARGE SCALE GENOMIC DNA]</scope>
    <source>
        <tissue evidence="2">The whole plant</tissue>
    </source>
</reference>
<dbReference type="Proteomes" id="UP000233837">
    <property type="component" value="Unassembled WGS sequence"/>
</dbReference>
<evidence type="ECO:0000313" key="3">
    <source>
        <dbReference type="Proteomes" id="UP000233837"/>
    </source>
</evidence>
<dbReference type="EMBL" id="KZ502533">
    <property type="protein sequence ID" value="PKU77139.1"/>
    <property type="molecule type" value="Genomic_DNA"/>
</dbReference>
<reference evidence="2 3" key="1">
    <citation type="journal article" date="2016" name="Sci. Rep.">
        <title>The Dendrobium catenatum Lindl. genome sequence provides insights into polysaccharide synthase, floral development and adaptive evolution.</title>
        <authorList>
            <person name="Zhang G.Q."/>
            <person name="Xu Q."/>
            <person name="Bian C."/>
            <person name="Tsai W.C."/>
            <person name="Yeh C.M."/>
            <person name="Liu K.W."/>
            <person name="Yoshida K."/>
            <person name="Zhang L.S."/>
            <person name="Chang S.B."/>
            <person name="Chen F."/>
            <person name="Shi Y."/>
            <person name="Su Y.Y."/>
            <person name="Zhang Y.Q."/>
            <person name="Chen L.J."/>
            <person name="Yin Y."/>
            <person name="Lin M."/>
            <person name="Huang H."/>
            <person name="Deng H."/>
            <person name="Wang Z.W."/>
            <person name="Zhu S.L."/>
            <person name="Zhao X."/>
            <person name="Deng C."/>
            <person name="Niu S.C."/>
            <person name="Huang J."/>
            <person name="Wang M."/>
            <person name="Liu G.H."/>
            <person name="Yang H.J."/>
            <person name="Xiao X.J."/>
            <person name="Hsiao Y.Y."/>
            <person name="Wu W.L."/>
            <person name="Chen Y.Y."/>
            <person name="Mitsuda N."/>
            <person name="Ohme-Takagi M."/>
            <person name="Luo Y.B."/>
            <person name="Van de Peer Y."/>
            <person name="Liu Z.J."/>
        </authorList>
    </citation>
    <scope>NUCLEOTIDE SEQUENCE [LARGE SCALE GENOMIC DNA]</scope>
    <source>
        <tissue evidence="2">The whole plant</tissue>
    </source>
</reference>
<dbReference type="AlphaFoldDB" id="A0A2I0WN96"/>
<protein>
    <recommendedName>
        <fullName evidence="4">C2H2-type domain-containing protein</fullName>
    </recommendedName>
</protein>
<sequence length="84" mass="9904">MGSGGEFLCLTCKRDEARQFSSKEGLEEHNNALHKKLKFKCVDCANRFKTKCELEAHVLEQREAKREARREAKREEARRRKHTD</sequence>
<evidence type="ECO:0000313" key="2">
    <source>
        <dbReference type="EMBL" id="PKU77139.1"/>
    </source>
</evidence>